<keyword evidence="2" id="KW-1185">Reference proteome</keyword>
<evidence type="ECO:0000313" key="1">
    <source>
        <dbReference type="EMBL" id="GGH82007.1"/>
    </source>
</evidence>
<dbReference type="RefSeq" id="WP_037285092.1">
    <property type="nucleotide sequence ID" value="NZ_BMDD01000004.1"/>
</dbReference>
<gene>
    <name evidence="1" type="ORF">GCM10007362_32670</name>
</gene>
<name>A0ABQ2A0T2_9BACL</name>
<reference evidence="2" key="1">
    <citation type="journal article" date="2019" name="Int. J. Syst. Evol. Microbiol.">
        <title>The Global Catalogue of Microorganisms (GCM) 10K type strain sequencing project: providing services to taxonomists for standard genome sequencing and annotation.</title>
        <authorList>
            <consortium name="The Broad Institute Genomics Platform"/>
            <consortium name="The Broad Institute Genome Sequencing Center for Infectious Disease"/>
            <person name="Wu L."/>
            <person name="Ma J."/>
        </authorList>
    </citation>
    <scope>NUCLEOTIDE SEQUENCE [LARGE SCALE GENOMIC DNA]</scope>
    <source>
        <strain evidence="2">CCM 8702</strain>
    </source>
</reference>
<organism evidence="1 2">
    <name type="scientific">Saccharibacillus endophyticus</name>
    <dbReference type="NCBI Taxonomy" id="2060666"/>
    <lineage>
        <taxon>Bacteria</taxon>
        <taxon>Bacillati</taxon>
        <taxon>Bacillota</taxon>
        <taxon>Bacilli</taxon>
        <taxon>Bacillales</taxon>
        <taxon>Paenibacillaceae</taxon>
        <taxon>Saccharibacillus</taxon>
    </lineage>
</organism>
<dbReference type="InterPro" id="IPR025234">
    <property type="entry name" value="YjzH-like"/>
</dbReference>
<evidence type="ECO:0008006" key="3">
    <source>
        <dbReference type="Google" id="ProtNLM"/>
    </source>
</evidence>
<dbReference type="EMBL" id="BMDD01000004">
    <property type="protein sequence ID" value="GGH82007.1"/>
    <property type="molecule type" value="Genomic_DNA"/>
</dbReference>
<comment type="caution">
    <text evidence="1">The sequence shown here is derived from an EMBL/GenBank/DDBJ whole genome shotgun (WGS) entry which is preliminary data.</text>
</comment>
<evidence type="ECO:0000313" key="2">
    <source>
        <dbReference type="Proteomes" id="UP000605427"/>
    </source>
</evidence>
<accession>A0ABQ2A0T2</accession>
<dbReference type="Pfam" id="PF13783">
    <property type="entry name" value="DUF4177"/>
    <property type="match status" value="1"/>
</dbReference>
<dbReference type="Proteomes" id="UP000605427">
    <property type="component" value="Unassembled WGS sequence"/>
</dbReference>
<protein>
    <recommendedName>
        <fullName evidence="3">DUF4177 domain-containing protein</fullName>
    </recommendedName>
</protein>
<proteinExistence type="predicted"/>
<sequence length="63" mass="7456">MYEYDIVQIEMGAFKGKPKQDHHEIIHAHAQEGWRLVQLFAPPAMGYGTATFMELYFEREIKR</sequence>